<dbReference type="RefSeq" id="WP_165298500.1">
    <property type="nucleotide sequence ID" value="NZ_JAAKZZ010000078.1"/>
</dbReference>
<keyword evidence="3" id="KW-1185">Reference proteome</keyword>
<dbReference type="Proteomes" id="UP000477722">
    <property type="component" value="Unassembled WGS sequence"/>
</dbReference>
<feature type="region of interest" description="Disordered" evidence="1">
    <location>
        <begin position="247"/>
        <end position="275"/>
    </location>
</feature>
<protein>
    <submittedName>
        <fullName evidence="2">Helix-turn-helix domain-containing protein</fullName>
    </submittedName>
</protein>
<evidence type="ECO:0000256" key="1">
    <source>
        <dbReference type="SAM" id="MobiDB-lite"/>
    </source>
</evidence>
<comment type="caution">
    <text evidence="2">The sequence shown here is derived from an EMBL/GenBank/DDBJ whole genome shotgun (WGS) entry which is preliminary data.</text>
</comment>
<gene>
    <name evidence="2" type="ORF">G5C65_10615</name>
</gene>
<reference evidence="2 3" key="1">
    <citation type="submission" date="2020-02" db="EMBL/GenBank/DDBJ databases">
        <title>Whole-genome analyses of novel actinobacteria.</title>
        <authorList>
            <person name="Sahin N."/>
            <person name="Tatar D."/>
        </authorList>
    </citation>
    <scope>NUCLEOTIDE SEQUENCE [LARGE SCALE GENOMIC DNA]</scope>
    <source>
        <strain evidence="2 3">SB3404</strain>
    </source>
</reference>
<dbReference type="EMBL" id="JAAKZZ010000078">
    <property type="protein sequence ID" value="NGO68799.1"/>
    <property type="molecule type" value="Genomic_DNA"/>
</dbReference>
<name>A0A6G4WU40_9ACTN</name>
<accession>A0A6G4WU40</accession>
<dbReference type="InterPro" id="IPR045652">
    <property type="entry name" value="DUF6397"/>
</dbReference>
<dbReference type="Pfam" id="PF19934">
    <property type="entry name" value="DUF6397"/>
    <property type="match status" value="1"/>
</dbReference>
<evidence type="ECO:0000313" key="2">
    <source>
        <dbReference type="EMBL" id="NGO68799.1"/>
    </source>
</evidence>
<organism evidence="2 3">
    <name type="scientific">Streptomyces boncukensis</name>
    <dbReference type="NCBI Taxonomy" id="2711219"/>
    <lineage>
        <taxon>Bacteria</taxon>
        <taxon>Bacillati</taxon>
        <taxon>Actinomycetota</taxon>
        <taxon>Actinomycetes</taxon>
        <taxon>Kitasatosporales</taxon>
        <taxon>Streptomycetaceae</taxon>
        <taxon>Streptomyces</taxon>
    </lineage>
</organism>
<proteinExistence type="predicted"/>
<dbReference type="AlphaFoldDB" id="A0A6G4WU40"/>
<sequence>MSMRTAARELGLKPRECELAVQLGVVRADPGAGWGPFRVPRAEVERIRGAEGFPAGLMDRLCVVGPVEGARLLGISPARFNRLAKAGCLRPVRFCVNRYRNVVWLYLADDLAEFAERSPELLTGRAPESVRSALAGGADRRPRQWRHRRVEQLLRQAGGVWERAAARAAVLDGAALAAAVPDAGEQDVLRALRPSLADVGAGAQVSTKERVADLCRATEESEVLWYQLMLAADLEAAREAAARVRAARSEPMAEPAGEPSHRPDPAVRASGRRREGWRWRPWPRRVRNLRRPAFGTAPPASPTR</sequence>
<evidence type="ECO:0000313" key="3">
    <source>
        <dbReference type="Proteomes" id="UP000477722"/>
    </source>
</evidence>